<evidence type="ECO:0000313" key="2">
    <source>
        <dbReference type="Proteomes" id="UP001244341"/>
    </source>
</evidence>
<protein>
    <submittedName>
        <fullName evidence="1">Uncharacterized protein</fullName>
    </submittedName>
</protein>
<keyword evidence="2" id="KW-1185">Reference proteome</keyword>
<name>A0ABY8TSB3_TETOB</name>
<accession>A0ABY8TSB3</accession>
<sequence length="341" mass="36927">MAQLEDAFHAEYHSTHEPLSKALLRLLYCDLAASAWQHALEEEQRRDAAVRGFQEICRRRQEKGIPNSTAHKIRLNEEMLARVLPNATPRQAASRKFVPVSKVFTNPAAQAALAGLTTYYGQYTVPHRAAGSAETDSKHDAATAQLERQLGSSAVVRNMLRFGSGVGAGLAAAAGQLGLLDGQLAEAASRVWPAGSVHQLSARWLRVVSRVQPHVVLSLLHRWQCLPLGLRVAHASWQQLQAEHDGVSEQQWGQQLRSPLVVQHTAAQLTPRAEARQQSADQLAASEQLEVEPWFSSCAGDGRGGWQSLTAGGTDEEGSGLGSCSCCPACGEGSVRARWLL</sequence>
<reference evidence="1 2" key="1">
    <citation type="submission" date="2023-05" db="EMBL/GenBank/DDBJ databases">
        <title>A 100% complete, gapless, phased diploid assembly of the Scenedesmus obliquus UTEX 3031 genome.</title>
        <authorList>
            <person name="Biondi T.C."/>
            <person name="Hanschen E.R."/>
            <person name="Kwon T."/>
            <person name="Eng W."/>
            <person name="Kruse C.P.S."/>
            <person name="Koehler S.I."/>
            <person name="Kunde Y."/>
            <person name="Gleasner C.D."/>
            <person name="You Mak K.T."/>
            <person name="Polle J."/>
            <person name="Hovde B.T."/>
            <person name="Starkenburg S.R."/>
        </authorList>
    </citation>
    <scope>NUCLEOTIDE SEQUENCE [LARGE SCALE GENOMIC DNA]</scope>
    <source>
        <strain evidence="1 2">DOE0152z</strain>
    </source>
</reference>
<dbReference type="EMBL" id="CP126210">
    <property type="protein sequence ID" value="WIA11749.1"/>
    <property type="molecule type" value="Genomic_DNA"/>
</dbReference>
<dbReference type="Proteomes" id="UP001244341">
    <property type="component" value="Chromosome 3b"/>
</dbReference>
<organism evidence="1 2">
    <name type="scientific">Tetradesmus obliquus</name>
    <name type="common">Green alga</name>
    <name type="synonym">Acutodesmus obliquus</name>
    <dbReference type="NCBI Taxonomy" id="3088"/>
    <lineage>
        <taxon>Eukaryota</taxon>
        <taxon>Viridiplantae</taxon>
        <taxon>Chlorophyta</taxon>
        <taxon>core chlorophytes</taxon>
        <taxon>Chlorophyceae</taxon>
        <taxon>CS clade</taxon>
        <taxon>Sphaeropleales</taxon>
        <taxon>Scenedesmaceae</taxon>
        <taxon>Tetradesmus</taxon>
    </lineage>
</organism>
<proteinExistence type="predicted"/>
<evidence type="ECO:0000313" key="1">
    <source>
        <dbReference type="EMBL" id="WIA11749.1"/>
    </source>
</evidence>
<gene>
    <name evidence="1" type="ORF">OEZ85_011844</name>
</gene>